<proteinExistence type="predicted"/>
<evidence type="ECO:0000313" key="2">
    <source>
        <dbReference type="Proteomes" id="UP000001075"/>
    </source>
</evidence>
<protein>
    <submittedName>
        <fullName evidence="1">Uncharacterized protein</fullName>
    </submittedName>
</protein>
<evidence type="ECO:0000313" key="1">
    <source>
        <dbReference type="EMBL" id="EGW02868.1"/>
    </source>
</evidence>
<dbReference type="EMBL" id="JH000810">
    <property type="protein sequence ID" value="EGW02868.1"/>
    <property type="molecule type" value="Genomic_DNA"/>
</dbReference>
<accession>G3HW05</accession>
<name>G3HW05_CRIGR</name>
<sequence length="62" mass="6999">MRGSTLIGKGLQTNYRSKIQVNSASQKMGRRRPCTFIKILPSKEVVIEQDQGEHLKSLADRV</sequence>
<organism evidence="1 2">
    <name type="scientific">Cricetulus griseus</name>
    <name type="common">Chinese hamster</name>
    <name type="synonym">Cricetulus barabensis griseus</name>
    <dbReference type="NCBI Taxonomy" id="10029"/>
    <lineage>
        <taxon>Eukaryota</taxon>
        <taxon>Metazoa</taxon>
        <taxon>Chordata</taxon>
        <taxon>Craniata</taxon>
        <taxon>Vertebrata</taxon>
        <taxon>Euteleostomi</taxon>
        <taxon>Mammalia</taxon>
        <taxon>Eutheria</taxon>
        <taxon>Euarchontoglires</taxon>
        <taxon>Glires</taxon>
        <taxon>Rodentia</taxon>
        <taxon>Myomorpha</taxon>
        <taxon>Muroidea</taxon>
        <taxon>Cricetidae</taxon>
        <taxon>Cricetinae</taxon>
        <taxon>Cricetulus</taxon>
    </lineage>
</organism>
<dbReference type="InParanoid" id="G3HW05"/>
<dbReference type="Proteomes" id="UP000001075">
    <property type="component" value="Unassembled WGS sequence"/>
</dbReference>
<dbReference type="AlphaFoldDB" id="G3HW05"/>
<gene>
    <name evidence="1" type="ORF">I79_015152</name>
</gene>
<reference evidence="2" key="1">
    <citation type="journal article" date="2011" name="Nat. Biotechnol.">
        <title>The genomic sequence of the Chinese hamster ovary (CHO)-K1 cell line.</title>
        <authorList>
            <person name="Xu X."/>
            <person name="Nagarajan H."/>
            <person name="Lewis N.E."/>
            <person name="Pan S."/>
            <person name="Cai Z."/>
            <person name="Liu X."/>
            <person name="Chen W."/>
            <person name="Xie M."/>
            <person name="Wang W."/>
            <person name="Hammond S."/>
            <person name="Andersen M.R."/>
            <person name="Neff N."/>
            <person name="Passarelli B."/>
            <person name="Koh W."/>
            <person name="Fan H.C."/>
            <person name="Wang J."/>
            <person name="Gui Y."/>
            <person name="Lee K.H."/>
            <person name="Betenbaugh M.J."/>
            <person name="Quake S.R."/>
            <person name="Famili I."/>
            <person name="Palsson B.O."/>
            <person name="Wang J."/>
        </authorList>
    </citation>
    <scope>NUCLEOTIDE SEQUENCE [LARGE SCALE GENOMIC DNA]</scope>
    <source>
        <strain evidence="2">CHO K1 cell line</strain>
    </source>
</reference>